<dbReference type="EMBL" id="CM043017">
    <property type="protein sequence ID" value="KAI4464269.1"/>
    <property type="molecule type" value="Genomic_DNA"/>
</dbReference>
<accession>A0ACB9TC27</accession>
<evidence type="ECO:0000313" key="2">
    <source>
        <dbReference type="Proteomes" id="UP001056778"/>
    </source>
</evidence>
<gene>
    <name evidence="1" type="ORF">MML48_3g00005519</name>
</gene>
<protein>
    <submittedName>
        <fullName evidence="1">Uncharacterized protein</fullName>
    </submittedName>
</protein>
<dbReference type="Proteomes" id="UP001056778">
    <property type="component" value="Chromosome 3"/>
</dbReference>
<name>A0ACB9TC27_HOLOL</name>
<sequence>MVNIVNDFNRLRGNLSFPNVFGCVDGTHIEIPKPMNGNSYYNRKGYHSIVIQAICDAKMYFLDIFVGWPGSVSDSRVWRNSPIYEKLTNEPASVIPGSHLLGDKAYPLSTFLMVSFKNNGHLSDNQKKINRILCKTRVIIEQAFAQLKNAFRCSHFLNKINLSDIKNQIMSICILHNIRLTESYPVEELVIEEDDNDYENVNVEDNIAVEKRNYLVNVIANL</sequence>
<evidence type="ECO:0000313" key="1">
    <source>
        <dbReference type="EMBL" id="KAI4464269.1"/>
    </source>
</evidence>
<organism evidence="1 2">
    <name type="scientific">Holotrichia oblita</name>
    <name type="common">Chafer beetle</name>
    <dbReference type="NCBI Taxonomy" id="644536"/>
    <lineage>
        <taxon>Eukaryota</taxon>
        <taxon>Metazoa</taxon>
        <taxon>Ecdysozoa</taxon>
        <taxon>Arthropoda</taxon>
        <taxon>Hexapoda</taxon>
        <taxon>Insecta</taxon>
        <taxon>Pterygota</taxon>
        <taxon>Neoptera</taxon>
        <taxon>Endopterygota</taxon>
        <taxon>Coleoptera</taxon>
        <taxon>Polyphaga</taxon>
        <taxon>Scarabaeiformia</taxon>
        <taxon>Scarabaeidae</taxon>
        <taxon>Melolonthinae</taxon>
        <taxon>Holotrichia</taxon>
    </lineage>
</organism>
<reference evidence="1" key="1">
    <citation type="submission" date="2022-04" db="EMBL/GenBank/DDBJ databases">
        <title>Chromosome-scale genome assembly of Holotrichia oblita Faldermann.</title>
        <authorList>
            <person name="Rongchong L."/>
        </authorList>
    </citation>
    <scope>NUCLEOTIDE SEQUENCE</scope>
    <source>
        <strain evidence="1">81SQS9</strain>
    </source>
</reference>
<proteinExistence type="predicted"/>
<keyword evidence="2" id="KW-1185">Reference proteome</keyword>
<comment type="caution">
    <text evidence="1">The sequence shown here is derived from an EMBL/GenBank/DDBJ whole genome shotgun (WGS) entry which is preliminary data.</text>
</comment>